<evidence type="ECO:0000256" key="1">
    <source>
        <dbReference type="SAM" id="Phobius"/>
    </source>
</evidence>
<feature type="signal peptide" evidence="2">
    <location>
        <begin position="1"/>
        <end position="35"/>
    </location>
</feature>
<dbReference type="RefSeq" id="WP_120203360.1">
    <property type="nucleotide sequence ID" value="NZ_CP032514.1"/>
</dbReference>
<feature type="transmembrane region" description="Helical" evidence="1">
    <location>
        <begin position="59"/>
        <end position="82"/>
    </location>
</feature>
<keyword evidence="4" id="KW-1185">Reference proteome</keyword>
<keyword evidence="2" id="KW-0732">Signal</keyword>
<accession>A0ABN5PLM4</accession>
<protein>
    <submittedName>
        <fullName evidence="3">Uncharacterized protein</fullName>
    </submittedName>
</protein>
<reference evidence="3 4" key="1">
    <citation type="submission" date="2018-09" db="EMBL/GenBank/DDBJ databases">
        <authorList>
            <person name="Li J."/>
        </authorList>
    </citation>
    <scope>NUCLEOTIDE SEQUENCE [LARGE SCALE GENOMIC DNA]</scope>
    <source>
        <strain evidence="3 4">2129</strain>
    </source>
</reference>
<sequence length="90" mass="9370">MFSVLRVTSLVVASLVLGACSVFLLCAGAALVALAADASVSIPWVYTVWPTEVNGLPALSFVPHVRGAAGLSVLVAAAYVLYRVRTARPR</sequence>
<keyword evidence="1" id="KW-1133">Transmembrane helix</keyword>
<keyword evidence="1" id="KW-0812">Transmembrane</keyword>
<evidence type="ECO:0000313" key="4">
    <source>
        <dbReference type="Proteomes" id="UP000273001"/>
    </source>
</evidence>
<keyword evidence="1" id="KW-0472">Membrane</keyword>
<evidence type="ECO:0000313" key="3">
    <source>
        <dbReference type="EMBL" id="AYD89051.1"/>
    </source>
</evidence>
<dbReference type="Proteomes" id="UP000273001">
    <property type="component" value="Chromosome"/>
</dbReference>
<dbReference type="EMBL" id="CP032514">
    <property type="protein sequence ID" value="AYD89051.1"/>
    <property type="molecule type" value="Genomic_DNA"/>
</dbReference>
<feature type="chain" id="PRO_5046300939" evidence="2">
    <location>
        <begin position="36"/>
        <end position="90"/>
    </location>
</feature>
<gene>
    <name evidence="3" type="ORF">D5R93_01435</name>
</gene>
<organism evidence="3 4">
    <name type="scientific">Actinomyces lilanjuaniae</name>
    <dbReference type="NCBI Taxonomy" id="2321394"/>
    <lineage>
        <taxon>Bacteria</taxon>
        <taxon>Bacillati</taxon>
        <taxon>Actinomycetota</taxon>
        <taxon>Actinomycetes</taxon>
        <taxon>Actinomycetales</taxon>
        <taxon>Actinomycetaceae</taxon>
        <taxon>Actinomyces</taxon>
    </lineage>
</organism>
<dbReference type="PROSITE" id="PS51257">
    <property type="entry name" value="PROKAR_LIPOPROTEIN"/>
    <property type="match status" value="1"/>
</dbReference>
<proteinExistence type="predicted"/>
<evidence type="ECO:0000256" key="2">
    <source>
        <dbReference type="SAM" id="SignalP"/>
    </source>
</evidence>
<name>A0ABN5PLM4_9ACTO</name>